<protein>
    <submittedName>
        <fullName evidence="7">LemA family protein</fullName>
    </submittedName>
</protein>
<dbReference type="Proteomes" id="UP000440498">
    <property type="component" value="Unassembled WGS sequence"/>
</dbReference>
<feature type="transmembrane region" description="Helical" evidence="6">
    <location>
        <begin position="61"/>
        <end position="80"/>
    </location>
</feature>
<dbReference type="InterPro" id="IPR007156">
    <property type="entry name" value="MamQ_LemA"/>
</dbReference>
<dbReference type="Gene3D" id="1.20.1440.20">
    <property type="entry name" value="LemA-like domain"/>
    <property type="match status" value="1"/>
</dbReference>
<keyword evidence="3 6" id="KW-0812">Transmembrane</keyword>
<dbReference type="Pfam" id="PF04011">
    <property type="entry name" value="LemA"/>
    <property type="match status" value="1"/>
</dbReference>
<evidence type="ECO:0000256" key="2">
    <source>
        <dbReference type="ARBA" id="ARBA00008854"/>
    </source>
</evidence>
<organism evidence="7 8">
    <name type="scientific">Rugamonas aquatica</name>
    <dbReference type="NCBI Taxonomy" id="2743357"/>
    <lineage>
        <taxon>Bacteria</taxon>
        <taxon>Pseudomonadati</taxon>
        <taxon>Pseudomonadota</taxon>
        <taxon>Betaproteobacteria</taxon>
        <taxon>Burkholderiales</taxon>
        <taxon>Oxalobacteraceae</taxon>
        <taxon>Telluria group</taxon>
        <taxon>Rugamonas</taxon>
    </lineage>
</organism>
<dbReference type="SUPFAM" id="SSF140478">
    <property type="entry name" value="LemA-like"/>
    <property type="match status" value="1"/>
</dbReference>
<reference evidence="7 8" key="1">
    <citation type="submission" date="2019-10" db="EMBL/GenBank/DDBJ databases">
        <title>Two novel species isolated from a subtropical stream in China.</title>
        <authorList>
            <person name="Lu H."/>
        </authorList>
    </citation>
    <scope>NUCLEOTIDE SEQUENCE [LARGE SCALE GENOMIC DNA]</scope>
    <source>
        <strain evidence="7 8">FT29W</strain>
    </source>
</reference>
<sequence length="247" mass="26723">MANDLDETTGPINHEGRDINVINKQIPVQIGTGSLIFEIALWTVGTIPGIISLATGARPQLHSIGFIVAGVLPGLIFLFMKINALAYLRKLQQKIQADASQIDNYLEQRVVILNNVVGLVAKAIDLDKDVMKSVAAYRSGQGGSSDAQRNAAAQQIDGIFSRIGIACESYPDLKAQAVIADAMRQNSYLQKEITAARTLYNDTVSIWNQDVFAWPAKQIVAARAGFTTRIPFTASAETKAAARGTFF</sequence>
<name>A0A6A7MU69_9BURK</name>
<keyword evidence="8" id="KW-1185">Reference proteome</keyword>
<dbReference type="PANTHER" id="PTHR34478">
    <property type="entry name" value="PROTEIN LEMA"/>
    <property type="match status" value="1"/>
</dbReference>
<evidence type="ECO:0000256" key="6">
    <source>
        <dbReference type="SAM" id="Phobius"/>
    </source>
</evidence>
<comment type="subcellular location">
    <subcellularLocation>
        <location evidence="1">Membrane</location>
        <topology evidence="1">Single-pass membrane protein</topology>
    </subcellularLocation>
</comment>
<feature type="transmembrane region" description="Helical" evidence="6">
    <location>
        <begin position="35"/>
        <end position="55"/>
    </location>
</feature>
<evidence type="ECO:0000256" key="5">
    <source>
        <dbReference type="ARBA" id="ARBA00023136"/>
    </source>
</evidence>
<evidence type="ECO:0000313" key="7">
    <source>
        <dbReference type="EMBL" id="MQA36667.1"/>
    </source>
</evidence>
<evidence type="ECO:0000256" key="1">
    <source>
        <dbReference type="ARBA" id="ARBA00004167"/>
    </source>
</evidence>
<dbReference type="EMBL" id="WHUG01000001">
    <property type="protein sequence ID" value="MQA36667.1"/>
    <property type="molecule type" value="Genomic_DNA"/>
</dbReference>
<dbReference type="InterPro" id="IPR023353">
    <property type="entry name" value="LemA-like_dom_sf"/>
</dbReference>
<dbReference type="GO" id="GO:0016020">
    <property type="term" value="C:membrane"/>
    <property type="evidence" value="ECO:0007669"/>
    <property type="project" value="UniProtKB-SubCell"/>
</dbReference>
<dbReference type="PANTHER" id="PTHR34478:SF2">
    <property type="entry name" value="MEMBRANE PROTEIN"/>
    <property type="match status" value="1"/>
</dbReference>
<proteinExistence type="inferred from homology"/>
<accession>A0A6A7MU69</accession>
<keyword evidence="5 6" id="KW-0472">Membrane</keyword>
<gene>
    <name evidence="7" type="ORF">GEV02_00775</name>
</gene>
<comment type="similarity">
    <text evidence="2">Belongs to the LemA family.</text>
</comment>
<comment type="caution">
    <text evidence="7">The sequence shown here is derived from an EMBL/GenBank/DDBJ whole genome shotgun (WGS) entry which is preliminary data.</text>
</comment>
<evidence type="ECO:0000313" key="8">
    <source>
        <dbReference type="Proteomes" id="UP000440498"/>
    </source>
</evidence>
<dbReference type="AlphaFoldDB" id="A0A6A7MU69"/>
<evidence type="ECO:0000256" key="4">
    <source>
        <dbReference type="ARBA" id="ARBA00022989"/>
    </source>
</evidence>
<dbReference type="RefSeq" id="WP_152836054.1">
    <property type="nucleotide sequence ID" value="NZ_WHUG01000001.1"/>
</dbReference>
<keyword evidence="4 6" id="KW-1133">Transmembrane helix</keyword>
<evidence type="ECO:0000256" key="3">
    <source>
        <dbReference type="ARBA" id="ARBA00022692"/>
    </source>
</evidence>